<dbReference type="EMBL" id="UFRV01000006">
    <property type="protein sequence ID" value="SUT90912.1"/>
    <property type="molecule type" value="Genomic_DNA"/>
</dbReference>
<dbReference type="SMART" id="SM00257">
    <property type="entry name" value="LysM"/>
    <property type="match status" value="1"/>
</dbReference>
<dbReference type="InterPro" id="IPR036779">
    <property type="entry name" value="LysM_dom_sf"/>
</dbReference>
<gene>
    <name evidence="2" type="ORF">I6G67_11895</name>
    <name evidence="3" type="ORF">NCTC10308_00338</name>
</gene>
<protein>
    <submittedName>
        <fullName evidence="3">LysM domain</fullName>
    </submittedName>
    <submittedName>
        <fullName evidence="2">LysM peptidoglycan-binding domain-containing protein</fullName>
    </submittedName>
</protein>
<proteinExistence type="predicted"/>
<dbReference type="AlphaFoldDB" id="A0A380TSV9"/>
<dbReference type="PROSITE" id="PS51782">
    <property type="entry name" value="LYSM"/>
    <property type="match status" value="1"/>
</dbReference>
<dbReference type="Gene3D" id="3.10.350.10">
    <property type="entry name" value="LysM domain"/>
    <property type="match status" value="1"/>
</dbReference>
<dbReference type="Proteomes" id="UP000595107">
    <property type="component" value="Chromosome"/>
</dbReference>
<reference evidence="2 5" key="2">
    <citation type="submission" date="2020-12" db="EMBL/GenBank/DDBJ databases">
        <title>FDA dAtabase for Regulatory Grade micrObial Sequences (FDA-ARGOS): Supporting development and validation of Infectious Disease Dx tests.</title>
        <authorList>
            <person name="Sproer C."/>
            <person name="Gronow S."/>
            <person name="Severitt S."/>
            <person name="Schroder I."/>
            <person name="Tallon L."/>
            <person name="Sadzewicz L."/>
            <person name="Zhao X."/>
            <person name="Boylan J."/>
            <person name="Ott S."/>
            <person name="Bowen H."/>
            <person name="Vavikolanu K."/>
            <person name="Mehta A."/>
            <person name="Aluvathingal J."/>
            <person name="Nadendla S."/>
            <person name="Lowell S."/>
            <person name="Myers T."/>
            <person name="Yan Y."/>
            <person name="Sichtig H."/>
        </authorList>
    </citation>
    <scope>NUCLEOTIDE SEQUENCE [LARGE SCALE GENOMIC DNA]</scope>
    <source>
        <strain evidence="2 5">FDAARGOS_910</strain>
    </source>
</reference>
<dbReference type="CDD" id="cd00118">
    <property type="entry name" value="LysM"/>
    <property type="match status" value="1"/>
</dbReference>
<dbReference type="Proteomes" id="UP000254227">
    <property type="component" value="Unassembled WGS sequence"/>
</dbReference>
<sequence length="361" mass="39608">MKFEVFFKDRAGNPVDGLRYKVSVLNDEQKKTKRKLVEFTTKNGKGKGGSIVGIEQLVFEVMDFPTPYKSWTEIGYFSYNKRMGRDEKRTIIVNVPSIIINTKTFQKQEVAGSYERRTQVINKKLDKNIYLYPSIIKHTVKSGENLNFIAKQHGVSVNDISMRNKGINVNAIKVGQIIIIKDEIDAKRKELADHKKYKKYIKEKFQISKNNSKVVVEIEVDVKGTQLMYVNVSGAIAAVIGVGASIQIGVARTPKGQWGIFLAPGVSGVQGTPSVSVEGGYLLSEAKSLDDLAGFGYSMNVNTYALVGASTVAASGLTPEKIFDGDFNEGTTMGGGLEAGVGMGANIQHNLSYTFVIPLTK</sequence>
<accession>A0A380TSV9</accession>
<evidence type="ECO:0000313" key="4">
    <source>
        <dbReference type="Proteomes" id="UP000254227"/>
    </source>
</evidence>
<dbReference type="SUPFAM" id="SSF54106">
    <property type="entry name" value="LysM domain"/>
    <property type="match status" value="1"/>
</dbReference>
<dbReference type="InterPro" id="IPR018392">
    <property type="entry name" value="LysM"/>
</dbReference>
<feature type="domain" description="LysM" evidence="1">
    <location>
        <begin position="136"/>
        <end position="180"/>
    </location>
</feature>
<organism evidence="3 4">
    <name type="scientific">Acinetobacter johnsonii</name>
    <dbReference type="NCBI Taxonomy" id="40214"/>
    <lineage>
        <taxon>Bacteria</taxon>
        <taxon>Pseudomonadati</taxon>
        <taxon>Pseudomonadota</taxon>
        <taxon>Gammaproteobacteria</taxon>
        <taxon>Moraxellales</taxon>
        <taxon>Moraxellaceae</taxon>
        <taxon>Acinetobacter</taxon>
    </lineage>
</organism>
<dbReference type="Pfam" id="PF01476">
    <property type="entry name" value="LysM"/>
    <property type="match status" value="1"/>
</dbReference>
<evidence type="ECO:0000259" key="1">
    <source>
        <dbReference type="PROSITE" id="PS51782"/>
    </source>
</evidence>
<evidence type="ECO:0000313" key="3">
    <source>
        <dbReference type="EMBL" id="SUT90912.1"/>
    </source>
</evidence>
<name>A0A380TSV9_ACIJO</name>
<evidence type="ECO:0000313" key="5">
    <source>
        <dbReference type="Proteomes" id="UP000595107"/>
    </source>
</evidence>
<dbReference type="EMBL" id="CP065666">
    <property type="protein sequence ID" value="QPS02936.1"/>
    <property type="molecule type" value="Genomic_DNA"/>
</dbReference>
<reference evidence="3 4" key="1">
    <citation type="submission" date="2018-06" db="EMBL/GenBank/DDBJ databases">
        <authorList>
            <consortium name="Pathogen Informatics"/>
            <person name="Doyle S."/>
        </authorList>
    </citation>
    <scope>NUCLEOTIDE SEQUENCE [LARGE SCALE GENOMIC DNA]</scope>
    <source>
        <strain evidence="3 4">NCTC10308</strain>
    </source>
</reference>
<evidence type="ECO:0000313" key="2">
    <source>
        <dbReference type="EMBL" id="QPS02936.1"/>
    </source>
</evidence>
<dbReference type="RefSeq" id="WP_004694328.1">
    <property type="nucleotide sequence ID" value="NZ_BBTB01000007.1"/>
</dbReference>